<dbReference type="InterPro" id="IPR013216">
    <property type="entry name" value="Methyltransf_11"/>
</dbReference>
<dbReference type="EMBL" id="LCFD01000003">
    <property type="protein sequence ID" value="KKS87187.1"/>
    <property type="molecule type" value="Genomic_DNA"/>
</dbReference>
<accession>A0A0G1CNY4</accession>
<keyword evidence="2" id="KW-0489">Methyltransferase</keyword>
<dbReference type="Gene3D" id="3.40.50.150">
    <property type="entry name" value="Vaccinia Virus protein VP39"/>
    <property type="match status" value="1"/>
</dbReference>
<feature type="domain" description="Methyltransferase type 11" evidence="1">
    <location>
        <begin position="88"/>
        <end position="166"/>
    </location>
</feature>
<dbReference type="GO" id="GO:0008757">
    <property type="term" value="F:S-adenosylmethionine-dependent methyltransferase activity"/>
    <property type="evidence" value="ECO:0007669"/>
    <property type="project" value="InterPro"/>
</dbReference>
<dbReference type="SUPFAM" id="SSF53335">
    <property type="entry name" value="S-adenosyl-L-methionine-dependent methyltransferases"/>
    <property type="match status" value="1"/>
</dbReference>
<protein>
    <submittedName>
        <fullName evidence="2">Ubiquinone/menaquinone biosynthesis methyltransferase</fullName>
    </submittedName>
</protein>
<keyword evidence="2" id="KW-0808">Transferase</keyword>
<evidence type="ECO:0000259" key="1">
    <source>
        <dbReference type="Pfam" id="PF08241"/>
    </source>
</evidence>
<reference evidence="2 3" key="1">
    <citation type="journal article" date="2015" name="Nature">
        <title>rRNA introns, odd ribosomes, and small enigmatic genomes across a large radiation of phyla.</title>
        <authorList>
            <person name="Brown C.T."/>
            <person name="Hug L.A."/>
            <person name="Thomas B.C."/>
            <person name="Sharon I."/>
            <person name="Castelle C.J."/>
            <person name="Singh A."/>
            <person name="Wilkins M.J."/>
            <person name="Williams K.H."/>
            <person name="Banfield J.F."/>
        </authorList>
    </citation>
    <scope>NUCLEOTIDE SEQUENCE [LARGE SCALE GENOMIC DNA]</scope>
</reference>
<dbReference type="Pfam" id="PF08241">
    <property type="entry name" value="Methyltransf_11"/>
    <property type="match status" value="1"/>
</dbReference>
<evidence type="ECO:0000313" key="3">
    <source>
        <dbReference type="Proteomes" id="UP000034050"/>
    </source>
</evidence>
<evidence type="ECO:0000313" key="2">
    <source>
        <dbReference type="EMBL" id="KKS87187.1"/>
    </source>
</evidence>
<proteinExistence type="predicted"/>
<comment type="caution">
    <text evidence="2">The sequence shown here is derived from an EMBL/GenBank/DDBJ whole genome shotgun (WGS) entry which is preliminary data.</text>
</comment>
<dbReference type="AlphaFoldDB" id="A0A0G1CNY4"/>
<sequence length="254" mass="28696">MLTQTQFLDSLACPRCKTKLKLTRKHCAVCDFGFSCKQGVWKLLYNPHPVSETSRRLYEKLHRRKFAVPTDGVYEVLACFARGNTTIDVASGDGELESRVSETVGVEFAYNALRKSKNRGAKFLVQADAAHLPFVDDAFDLAICAGSLEHFADPELAISEMARVSKIQILTVHKLPSFPAIQIVYNLLTHIISLQQQPIEQPLTWKRLENLLIQAQLKIIFKGVWTLPVNYGRVVKFLPELKNLPSCHFVITKK</sequence>
<dbReference type="CDD" id="cd02440">
    <property type="entry name" value="AdoMet_MTases"/>
    <property type="match status" value="1"/>
</dbReference>
<name>A0A0G1CNY4_9BACT</name>
<dbReference type="GO" id="GO:0032259">
    <property type="term" value="P:methylation"/>
    <property type="evidence" value="ECO:0007669"/>
    <property type="project" value="UniProtKB-KW"/>
</dbReference>
<dbReference type="STRING" id="1618446.UV61_C0003G0040"/>
<organism evidence="2 3">
    <name type="scientific">Candidatus Gottesmanbacteria bacterium GW2011_GWB1_43_11</name>
    <dbReference type="NCBI Taxonomy" id="1618446"/>
    <lineage>
        <taxon>Bacteria</taxon>
        <taxon>Candidatus Gottesmaniibacteriota</taxon>
    </lineage>
</organism>
<dbReference type="InterPro" id="IPR029063">
    <property type="entry name" value="SAM-dependent_MTases_sf"/>
</dbReference>
<dbReference type="Proteomes" id="UP000034050">
    <property type="component" value="Unassembled WGS sequence"/>
</dbReference>
<gene>
    <name evidence="2" type="ORF">UV61_C0003G0040</name>
</gene>
<keyword evidence="2" id="KW-0830">Ubiquinone</keyword>